<dbReference type="HOGENOM" id="CLU_1078359_0_0_1"/>
<name>A0A0C9UXN5_SPHS4</name>
<dbReference type="EMBL" id="KN837204">
    <property type="protein sequence ID" value="KIJ34052.1"/>
    <property type="molecule type" value="Genomic_DNA"/>
</dbReference>
<protein>
    <submittedName>
        <fullName evidence="1">Uncharacterized protein</fullName>
    </submittedName>
</protein>
<sequence>MRILLEDSDAGANGDEAEWHSSLEGPAFSFVDSDLSSLKRLTFFALDFEFGPLYILIHVNSNVQSTEKQTYCKHSASGSLPSQFSDRVTPFSHLEAAKNRLLEVVEVMTDILDLKITNDNSKTSIAEPQPKGREVERGPKLRPKLNIRHLCTTGTNGLLADCDRCERGFNSLPAFWHHKADSSRHHICAARIVWSISLAGSVSNNTGSKVQSMHIVDCAKPTLTTRKIWMTITMRNIKFARSCNKLFGSEKGLHEHNR</sequence>
<dbReference type="AlphaFoldDB" id="A0A0C9UXN5"/>
<reference evidence="1 2" key="1">
    <citation type="submission" date="2014-06" db="EMBL/GenBank/DDBJ databases">
        <title>Evolutionary Origins and Diversification of the Mycorrhizal Mutualists.</title>
        <authorList>
            <consortium name="DOE Joint Genome Institute"/>
            <consortium name="Mycorrhizal Genomics Consortium"/>
            <person name="Kohler A."/>
            <person name="Kuo A."/>
            <person name="Nagy L.G."/>
            <person name="Floudas D."/>
            <person name="Copeland A."/>
            <person name="Barry K.W."/>
            <person name="Cichocki N."/>
            <person name="Veneault-Fourrey C."/>
            <person name="LaButti K."/>
            <person name="Lindquist E.A."/>
            <person name="Lipzen A."/>
            <person name="Lundell T."/>
            <person name="Morin E."/>
            <person name="Murat C."/>
            <person name="Riley R."/>
            <person name="Ohm R."/>
            <person name="Sun H."/>
            <person name="Tunlid A."/>
            <person name="Henrissat B."/>
            <person name="Grigoriev I.V."/>
            <person name="Hibbett D.S."/>
            <person name="Martin F."/>
        </authorList>
    </citation>
    <scope>NUCLEOTIDE SEQUENCE [LARGE SCALE GENOMIC DNA]</scope>
    <source>
        <strain evidence="1 2">SS14</strain>
    </source>
</reference>
<dbReference type="Proteomes" id="UP000054279">
    <property type="component" value="Unassembled WGS sequence"/>
</dbReference>
<gene>
    <name evidence="1" type="ORF">M422DRAFT_263843</name>
</gene>
<evidence type="ECO:0000313" key="1">
    <source>
        <dbReference type="EMBL" id="KIJ34052.1"/>
    </source>
</evidence>
<accession>A0A0C9UXN5</accession>
<evidence type="ECO:0000313" key="2">
    <source>
        <dbReference type="Proteomes" id="UP000054279"/>
    </source>
</evidence>
<organism evidence="1 2">
    <name type="scientific">Sphaerobolus stellatus (strain SS14)</name>
    <dbReference type="NCBI Taxonomy" id="990650"/>
    <lineage>
        <taxon>Eukaryota</taxon>
        <taxon>Fungi</taxon>
        <taxon>Dikarya</taxon>
        <taxon>Basidiomycota</taxon>
        <taxon>Agaricomycotina</taxon>
        <taxon>Agaricomycetes</taxon>
        <taxon>Phallomycetidae</taxon>
        <taxon>Geastrales</taxon>
        <taxon>Sphaerobolaceae</taxon>
        <taxon>Sphaerobolus</taxon>
    </lineage>
</organism>
<keyword evidence="2" id="KW-1185">Reference proteome</keyword>
<proteinExistence type="predicted"/>